<dbReference type="EMBL" id="BLXT01004673">
    <property type="protein sequence ID" value="GFO16599.1"/>
    <property type="molecule type" value="Genomic_DNA"/>
</dbReference>
<accession>A0AAV4BCT1</accession>
<comment type="caution">
    <text evidence="1">The sequence shown here is derived from an EMBL/GenBank/DDBJ whole genome shotgun (WGS) entry which is preliminary data.</text>
</comment>
<keyword evidence="2" id="KW-1185">Reference proteome</keyword>
<reference evidence="1 2" key="1">
    <citation type="journal article" date="2021" name="Elife">
        <title>Chloroplast acquisition without the gene transfer in kleptoplastic sea slugs, Plakobranchus ocellatus.</title>
        <authorList>
            <person name="Maeda T."/>
            <person name="Takahashi S."/>
            <person name="Yoshida T."/>
            <person name="Shimamura S."/>
            <person name="Takaki Y."/>
            <person name="Nagai Y."/>
            <person name="Toyoda A."/>
            <person name="Suzuki Y."/>
            <person name="Arimoto A."/>
            <person name="Ishii H."/>
            <person name="Satoh N."/>
            <person name="Nishiyama T."/>
            <person name="Hasebe M."/>
            <person name="Maruyama T."/>
            <person name="Minagawa J."/>
            <person name="Obokata J."/>
            <person name="Shigenobu S."/>
        </authorList>
    </citation>
    <scope>NUCLEOTIDE SEQUENCE [LARGE SCALE GENOMIC DNA]</scope>
</reference>
<dbReference type="Proteomes" id="UP000735302">
    <property type="component" value="Unassembled WGS sequence"/>
</dbReference>
<sequence>MEWERSMQQTYGQIETDLVSSVFSLDQVNMAAKFQALVFRFLVLTAHVQLSSAKKVEIEICPETVAAAALGAVAFVSGAPFVLGALGIAAGAGMTLGAGTAGAAAGYASANYLGLDCKVNSKYPQIECKK</sequence>
<name>A0AAV4BCT1_9GAST</name>
<proteinExistence type="predicted"/>
<protein>
    <submittedName>
        <fullName evidence="1">Uncharacterized protein</fullName>
    </submittedName>
</protein>
<evidence type="ECO:0000313" key="1">
    <source>
        <dbReference type="EMBL" id="GFO16599.1"/>
    </source>
</evidence>
<dbReference type="AlphaFoldDB" id="A0AAV4BCT1"/>
<evidence type="ECO:0000313" key="2">
    <source>
        <dbReference type="Proteomes" id="UP000735302"/>
    </source>
</evidence>
<organism evidence="1 2">
    <name type="scientific">Plakobranchus ocellatus</name>
    <dbReference type="NCBI Taxonomy" id="259542"/>
    <lineage>
        <taxon>Eukaryota</taxon>
        <taxon>Metazoa</taxon>
        <taxon>Spiralia</taxon>
        <taxon>Lophotrochozoa</taxon>
        <taxon>Mollusca</taxon>
        <taxon>Gastropoda</taxon>
        <taxon>Heterobranchia</taxon>
        <taxon>Euthyneura</taxon>
        <taxon>Panpulmonata</taxon>
        <taxon>Sacoglossa</taxon>
        <taxon>Placobranchoidea</taxon>
        <taxon>Plakobranchidae</taxon>
        <taxon>Plakobranchus</taxon>
    </lineage>
</organism>
<gene>
    <name evidence="1" type="ORF">PoB_004310400</name>
</gene>